<protein>
    <recommendedName>
        <fullName evidence="6 7">Large ribosomal subunit protein uL4</fullName>
    </recommendedName>
</protein>
<accession>A0A1C3L499</accession>
<dbReference type="GO" id="GO:0005840">
    <property type="term" value="C:ribosome"/>
    <property type="evidence" value="ECO:0007669"/>
    <property type="project" value="UniProtKB-KW"/>
</dbReference>
<evidence type="ECO:0000256" key="7">
    <source>
        <dbReference type="HAMAP-Rule" id="MF_01328"/>
    </source>
</evidence>
<evidence type="ECO:0000313" key="9">
    <source>
        <dbReference type="EMBL" id="SBT82110.1"/>
    </source>
</evidence>
<dbReference type="EMBL" id="LT594522">
    <property type="protein sequence ID" value="SBT82110.1"/>
    <property type="molecule type" value="Genomic_DNA"/>
</dbReference>
<dbReference type="SUPFAM" id="SSF52166">
    <property type="entry name" value="Ribosomal protein L4"/>
    <property type="match status" value="1"/>
</dbReference>
<dbReference type="PANTHER" id="PTHR10746:SF6">
    <property type="entry name" value="LARGE RIBOSOMAL SUBUNIT PROTEIN UL4M"/>
    <property type="match status" value="1"/>
</dbReference>
<dbReference type="InterPro" id="IPR013005">
    <property type="entry name" value="Ribosomal_uL4-like"/>
</dbReference>
<evidence type="ECO:0000256" key="3">
    <source>
        <dbReference type="ARBA" id="ARBA00022884"/>
    </source>
</evidence>
<evidence type="ECO:0000256" key="4">
    <source>
        <dbReference type="ARBA" id="ARBA00022980"/>
    </source>
</evidence>
<feature type="region of interest" description="Disordered" evidence="8">
    <location>
        <begin position="47"/>
        <end position="74"/>
    </location>
</feature>
<dbReference type="FunFam" id="3.40.1370.10:FF:000001">
    <property type="entry name" value="50S ribosomal protein L4"/>
    <property type="match status" value="1"/>
</dbReference>
<organism evidence="9 10">
    <name type="scientific">secondary endosymbiont of Trabutina mannipara</name>
    <dbReference type="NCBI Taxonomy" id="1835721"/>
    <lineage>
        <taxon>Bacteria</taxon>
        <taxon>Pseudomonadati</taxon>
        <taxon>Pseudomonadota</taxon>
        <taxon>Gammaproteobacteria</taxon>
        <taxon>Enterobacterales</taxon>
        <taxon>Enterobacteriaceae</taxon>
    </lineage>
</organism>
<dbReference type="PANTHER" id="PTHR10746">
    <property type="entry name" value="50S RIBOSOMAL PROTEIN L4"/>
    <property type="match status" value="1"/>
</dbReference>
<keyword evidence="4 7" id="KW-0689">Ribosomal protein</keyword>
<dbReference type="AlphaFoldDB" id="A0A1C3L499"/>
<comment type="function">
    <text evidence="7">Forms part of the polypeptide exit tunnel.</text>
</comment>
<gene>
    <name evidence="7 9" type="primary">rplD</name>
    <name evidence="9" type="ORF">TRABTM_A_02720</name>
</gene>
<dbReference type="OrthoDB" id="9803201at2"/>
<comment type="subunit">
    <text evidence="7">Part of the 50S ribosomal subunit.</text>
</comment>
<dbReference type="STRING" id="1835721.TRABTM_A_02720"/>
<name>A0A1C3L499_9ENTR</name>
<keyword evidence="10" id="KW-1185">Reference proteome</keyword>
<comment type="function">
    <text evidence="7">One of the primary rRNA binding proteins, this protein initially binds near the 5'-end of the 23S rRNA. It is important during the early stages of 50S assembly. It makes multiple contacts with different domains of the 23S rRNA in the assembled 50S subunit and ribosome.</text>
</comment>
<evidence type="ECO:0000256" key="2">
    <source>
        <dbReference type="ARBA" id="ARBA00022730"/>
    </source>
</evidence>
<dbReference type="GO" id="GO:0003735">
    <property type="term" value="F:structural constituent of ribosome"/>
    <property type="evidence" value="ECO:0007669"/>
    <property type="project" value="InterPro"/>
</dbReference>
<dbReference type="GO" id="GO:0019843">
    <property type="term" value="F:rRNA binding"/>
    <property type="evidence" value="ECO:0007669"/>
    <property type="project" value="UniProtKB-UniRule"/>
</dbReference>
<keyword evidence="3 7" id="KW-0694">RNA-binding</keyword>
<dbReference type="InterPro" id="IPR002136">
    <property type="entry name" value="Ribosomal_uL4"/>
</dbReference>
<comment type="similarity">
    <text evidence="1 7">Belongs to the universal ribosomal protein uL4 family.</text>
</comment>
<dbReference type="GO" id="GO:1990904">
    <property type="term" value="C:ribonucleoprotein complex"/>
    <property type="evidence" value="ECO:0007669"/>
    <property type="project" value="UniProtKB-KW"/>
</dbReference>
<keyword evidence="2 7" id="KW-0699">rRNA-binding</keyword>
<proteinExistence type="inferred from homology"/>
<dbReference type="Gene3D" id="3.40.1370.10">
    <property type="match status" value="1"/>
</dbReference>
<keyword evidence="5 7" id="KW-0687">Ribonucleoprotein</keyword>
<evidence type="ECO:0000256" key="1">
    <source>
        <dbReference type="ARBA" id="ARBA00010528"/>
    </source>
</evidence>
<evidence type="ECO:0000256" key="6">
    <source>
        <dbReference type="ARBA" id="ARBA00035244"/>
    </source>
</evidence>
<dbReference type="NCBIfam" id="TIGR03953">
    <property type="entry name" value="rplD_bact"/>
    <property type="match status" value="1"/>
</dbReference>
<evidence type="ECO:0000256" key="8">
    <source>
        <dbReference type="SAM" id="MobiDB-lite"/>
    </source>
</evidence>
<dbReference type="InterPro" id="IPR023574">
    <property type="entry name" value="Ribosomal_uL4_dom_sf"/>
</dbReference>
<dbReference type="GO" id="GO:0006412">
    <property type="term" value="P:translation"/>
    <property type="evidence" value="ECO:0007669"/>
    <property type="project" value="UniProtKB-UniRule"/>
</dbReference>
<dbReference type="RefSeq" id="WP_083172590.1">
    <property type="nucleotide sequence ID" value="NZ_LT594522.1"/>
</dbReference>
<dbReference type="KEGG" id="senm:TRABTM_A_02720"/>
<evidence type="ECO:0000313" key="10">
    <source>
        <dbReference type="Proteomes" id="UP000092809"/>
    </source>
</evidence>
<reference evidence="10" key="1">
    <citation type="submission" date="2016-06" db="EMBL/GenBank/DDBJ databases">
        <authorList>
            <person name="Szabo Gitta"/>
        </authorList>
    </citation>
    <scope>NUCLEOTIDE SEQUENCE [LARGE SCALE GENOMIC DNA]</scope>
</reference>
<dbReference type="PATRIC" id="fig|1835721.3.peg.255"/>
<sequence>MELVLKDTQDILNVSEKIFGFNFNKALIHQIIIAYFAGSRQGTSCQKNRGEVIGSNKKPWRQKGTGRARSGSVKSPIWRSGGITFAAKQQDYSKKVNKKMYRGALKSIFSELIRQNRLIIVEYFYIKAPKTKFLVQKLQNLLLDDVLIITDKLNENLFLAARNLYKVEVSDTKSVNPISLIVFDKVIITVNAIKQFEDMLV</sequence>
<evidence type="ECO:0000256" key="5">
    <source>
        <dbReference type="ARBA" id="ARBA00023274"/>
    </source>
</evidence>
<dbReference type="Proteomes" id="UP000092809">
    <property type="component" value="Chromosome I"/>
</dbReference>
<dbReference type="Pfam" id="PF00573">
    <property type="entry name" value="Ribosomal_L4"/>
    <property type="match status" value="1"/>
</dbReference>
<dbReference type="HAMAP" id="MF_01328_B">
    <property type="entry name" value="Ribosomal_uL4_B"/>
    <property type="match status" value="1"/>
</dbReference>